<gene>
    <name evidence="1" type="ORF">PHAVU_010G030400g</name>
</gene>
<name>V7APV3_PHAVU</name>
<dbReference type="AlphaFoldDB" id="V7APV3"/>
<organism evidence="1 2">
    <name type="scientific">Phaseolus vulgaris</name>
    <name type="common">Kidney bean</name>
    <name type="synonym">French bean</name>
    <dbReference type="NCBI Taxonomy" id="3885"/>
    <lineage>
        <taxon>Eukaryota</taxon>
        <taxon>Viridiplantae</taxon>
        <taxon>Streptophyta</taxon>
        <taxon>Embryophyta</taxon>
        <taxon>Tracheophyta</taxon>
        <taxon>Spermatophyta</taxon>
        <taxon>Magnoliopsida</taxon>
        <taxon>eudicotyledons</taxon>
        <taxon>Gunneridae</taxon>
        <taxon>Pentapetalae</taxon>
        <taxon>rosids</taxon>
        <taxon>fabids</taxon>
        <taxon>Fabales</taxon>
        <taxon>Fabaceae</taxon>
        <taxon>Papilionoideae</taxon>
        <taxon>50 kb inversion clade</taxon>
        <taxon>NPAAA clade</taxon>
        <taxon>indigoferoid/millettioid clade</taxon>
        <taxon>Phaseoleae</taxon>
        <taxon>Phaseolus</taxon>
    </lineage>
</organism>
<evidence type="ECO:0000313" key="2">
    <source>
        <dbReference type="Proteomes" id="UP000000226"/>
    </source>
</evidence>
<protein>
    <submittedName>
        <fullName evidence="1">Uncharacterized protein</fullName>
    </submittedName>
</protein>
<dbReference type="Gramene" id="ESW06236">
    <property type="protein sequence ID" value="ESW06236"/>
    <property type="gene ID" value="PHAVU_010G030400g"/>
</dbReference>
<dbReference type="Proteomes" id="UP000000226">
    <property type="component" value="Chromosome 10"/>
</dbReference>
<dbReference type="OrthoDB" id="683469at2759"/>
<dbReference type="STRING" id="3885.V7APV3"/>
<dbReference type="EMBL" id="CM002297">
    <property type="protein sequence ID" value="ESW06236.1"/>
    <property type="molecule type" value="Genomic_DNA"/>
</dbReference>
<dbReference type="OMA" id="HILPIVF"/>
<accession>V7APV3</accession>
<evidence type="ECO:0000313" key="1">
    <source>
        <dbReference type="EMBL" id="ESW06236.1"/>
    </source>
</evidence>
<keyword evidence="2" id="KW-1185">Reference proteome</keyword>
<sequence>MYVVNGVQDYSTYILECVFWSFKPWIEGFNYCKPIMQVEGTFLTRKYHDTLLTGIGQDGNRNIYPFDFSIVEALRLGYPHVIIVCVYCHLWLTFITPTYSLHNIFKAYEFKFHPI</sequence>
<proteinExistence type="predicted"/>
<reference evidence="2" key="1">
    <citation type="journal article" date="2014" name="Nat. Genet.">
        <title>A reference genome for common bean and genome-wide analysis of dual domestications.</title>
        <authorList>
            <person name="Schmutz J."/>
            <person name="McClean P.E."/>
            <person name="Mamidi S."/>
            <person name="Wu G.A."/>
            <person name="Cannon S.B."/>
            <person name="Grimwood J."/>
            <person name="Jenkins J."/>
            <person name="Shu S."/>
            <person name="Song Q."/>
            <person name="Chavarro C."/>
            <person name="Torres-Torres M."/>
            <person name="Geffroy V."/>
            <person name="Moghaddam S.M."/>
            <person name="Gao D."/>
            <person name="Abernathy B."/>
            <person name="Barry K."/>
            <person name="Blair M."/>
            <person name="Brick M.A."/>
            <person name="Chovatia M."/>
            <person name="Gepts P."/>
            <person name="Goodstein D.M."/>
            <person name="Gonzales M."/>
            <person name="Hellsten U."/>
            <person name="Hyten D.L."/>
            <person name="Jia G."/>
            <person name="Kelly J.D."/>
            <person name="Kudrna D."/>
            <person name="Lee R."/>
            <person name="Richard M.M."/>
            <person name="Miklas P.N."/>
            <person name="Osorno J.M."/>
            <person name="Rodrigues J."/>
            <person name="Thareau V."/>
            <person name="Urrea C.A."/>
            <person name="Wang M."/>
            <person name="Yu Y."/>
            <person name="Zhang M."/>
            <person name="Wing R.A."/>
            <person name="Cregan P.B."/>
            <person name="Rokhsar D.S."/>
            <person name="Jackson S.A."/>
        </authorList>
    </citation>
    <scope>NUCLEOTIDE SEQUENCE [LARGE SCALE GENOMIC DNA]</scope>
    <source>
        <strain evidence="2">cv. G19833</strain>
    </source>
</reference>